<keyword evidence="11" id="KW-1133">Transmembrane helix</keyword>
<feature type="transmembrane region" description="Helical" evidence="11">
    <location>
        <begin position="20"/>
        <end position="38"/>
    </location>
</feature>
<keyword evidence="8 11" id="KW-0472">Membrane</keyword>
<dbReference type="InterPro" id="IPR050182">
    <property type="entry name" value="Cytochrome_P450_fam2"/>
</dbReference>
<dbReference type="GO" id="GO:0020037">
    <property type="term" value="F:heme binding"/>
    <property type="evidence" value="ECO:0007669"/>
    <property type="project" value="InterPro"/>
</dbReference>
<dbReference type="GeneID" id="106075287"/>
<dbReference type="InterPro" id="IPR001128">
    <property type="entry name" value="Cyt_P450"/>
</dbReference>
<evidence type="ECO:0000256" key="11">
    <source>
        <dbReference type="SAM" id="Phobius"/>
    </source>
</evidence>
<dbReference type="GO" id="GO:0008395">
    <property type="term" value="F:steroid hydroxylase activity"/>
    <property type="evidence" value="ECO:0007669"/>
    <property type="project" value="TreeGrafter"/>
</dbReference>
<dbReference type="GO" id="GO:0006805">
    <property type="term" value="P:xenobiotic metabolic process"/>
    <property type="evidence" value="ECO:0007669"/>
    <property type="project" value="TreeGrafter"/>
</dbReference>
<dbReference type="Proteomes" id="UP001165740">
    <property type="component" value="Chromosome 13"/>
</dbReference>
<dbReference type="PRINTS" id="PR00463">
    <property type="entry name" value="EP450I"/>
</dbReference>
<dbReference type="InterPro" id="IPR036396">
    <property type="entry name" value="Cyt_P450_sf"/>
</dbReference>
<dbReference type="InterPro" id="IPR002401">
    <property type="entry name" value="Cyt_P450_E_grp-I"/>
</dbReference>
<keyword evidence="4 9" id="KW-0479">Metal-binding</keyword>
<evidence type="ECO:0000256" key="5">
    <source>
        <dbReference type="ARBA" id="ARBA00023002"/>
    </source>
</evidence>
<keyword evidence="12" id="KW-1185">Reference proteome</keyword>
<proteinExistence type="inferred from homology"/>
<dbReference type="Pfam" id="PF00067">
    <property type="entry name" value="p450"/>
    <property type="match status" value="1"/>
</dbReference>
<dbReference type="OMA" id="RLVMIKE"/>
<evidence type="ECO:0000313" key="12">
    <source>
        <dbReference type="Proteomes" id="UP001165740"/>
    </source>
</evidence>
<evidence type="ECO:0000313" key="13">
    <source>
        <dbReference type="RefSeq" id="XP_055864755.1"/>
    </source>
</evidence>
<name>A0A9W2YPW9_BIOGL</name>
<dbReference type="GO" id="GO:0016712">
    <property type="term" value="F:oxidoreductase activity, acting on paired donors, with incorporation or reduction of molecular oxygen, reduced flavin or flavoprotein as one donor, and incorporation of one atom of oxygen"/>
    <property type="evidence" value="ECO:0007669"/>
    <property type="project" value="InterPro"/>
</dbReference>
<dbReference type="InterPro" id="IPR017972">
    <property type="entry name" value="Cyt_P450_CS"/>
</dbReference>
<evidence type="ECO:0000256" key="4">
    <source>
        <dbReference type="ARBA" id="ARBA00022723"/>
    </source>
</evidence>
<dbReference type="PROSITE" id="PS00086">
    <property type="entry name" value="CYTOCHROME_P450"/>
    <property type="match status" value="1"/>
</dbReference>
<evidence type="ECO:0000256" key="9">
    <source>
        <dbReference type="PIRSR" id="PIRSR602401-1"/>
    </source>
</evidence>
<reference evidence="13" key="1">
    <citation type="submission" date="2025-08" db="UniProtKB">
        <authorList>
            <consortium name="RefSeq"/>
        </authorList>
    </citation>
    <scope>IDENTIFICATION</scope>
</reference>
<dbReference type="PANTHER" id="PTHR24300:SF403">
    <property type="entry name" value="CYTOCHROME P450 306A1"/>
    <property type="match status" value="1"/>
</dbReference>
<comment type="cofactor">
    <cofactor evidence="1 9">
        <name>heme</name>
        <dbReference type="ChEBI" id="CHEBI:30413"/>
    </cofactor>
</comment>
<dbReference type="PRINTS" id="PR01686">
    <property type="entry name" value="EP450ICYP2D"/>
</dbReference>
<dbReference type="PANTHER" id="PTHR24300">
    <property type="entry name" value="CYTOCHROME P450 508A4-RELATED"/>
    <property type="match status" value="1"/>
</dbReference>
<dbReference type="PRINTS" id="PR00385">
    <property type="entry name" value="P450"/>
</dbReference>
<feature type="binding site" description="axial binding residue" evidence="9">
    <location>
        <position position="486"/>
    </location>
    <ligand>
        <name>heme</name>
        <dbReference type="ChEBI" id="CHEBI:30413"/>
    </ligand>
    <ligandPart>
        <name>Fe</name>
        <dbReference type="ChEBI" id="CHEBI:18248"/>
    </ligandPart>
</feature>
<keyword evidence="9 10" id="KW-0349">Heme</keyword>
<dbReference type="GO" id="GO:0005506">
    <property type="term" value="F:iron ion binding"/>
    <property type="evidence" value="ECO:0007669"/>
    <property type="project" value="InterPro"/>
</dbReference>
<evidence type="ECO:0000256" key="10">
    <source>
        <dbReference type="RuleBase" id="RU000461"/>
    </source>
</evidence>
<comment type="similarity">
    <text evidence="3 10">Belongs to the cytochrome P450 family.</text>
</comment>
<dbReference type="SUPFAM" id="SSF48264">
    <property type="entry name" value="Cytochrome P450"/>
    <property type="match status" value="1"/>
</dbReference>
<dbReference type="GO" id="GO:0006082">
    <property type="term" value="P:organic acid metabolic process"/>
    <property type="evidence" value="ECO:0007669"/>
    <property type="project" value="TreeGrafter"/>
</dbReference>
<keyword evidence="11" id="KW-0812">Transmembrane</keyword>
<dbReference type="OrthoDB" id="1055148at2759"/>
<dbReference type="GO" id="GO:0016020">
    <property type="term" value="C:membrane"/>
    <property type="evidence" value="ECO:0007669"/>
    <property type="project" value="UniProtKB-SubCell"/>
</dbReference>
<accession>A0A9W2YPW9</accession>
<keyword evidence="5 10" id="KW-0560">Oxidoreductase</keyword>
<evidence type="ECO:0000256" key="7">
    <source>
        <dbReference type="ARBA" id="ARBA00023033"/>
    </source>
</evidence>
<comment type="subcellular location">
    <subcellularLocation>
        <location evidence="2">Membrane</location>
    </subcellularLocation>
</comment>
<dbReference type="Gene3D" id="1.10.630.10">
    <property type="entry name" value="Cytochrome P450"/>
    <property type="match status" value="1"/>
</dbReference>
<evidence type="ECO:0000256" key="3">
    <source>
        <dbReference type="ARBA" id="ARBA00010617"/>
    </source>
</evidence>
<gene>
    <name evidence="13" type="primary">LOC106075287</name>
</gene>
<dbReference type="FunFam" id="1.10.630.10:FF:000036">
    <property type="entry name" value="CYtochrome P450 family"/>
    <property type="match status" value="1"/>
</dbReference>
<evidence type="ECO:0000256" key="2">
    <source>
        <dbReference type="ARBA" id="ARBA00004370"/>
    </source>
</evidence>
<dbReference type="AlphaFoldDB" id="A0A9W2YPW9"/>
<dbReference type="GO" id="GO:0005737">
    <property type="term" value="C:cytoplasm"/>
    <property type="evidence" value="ECO:0007669"/>
    <property type="project" value="TreeGrafter"/>
</dbReference>
<evidence type="ECO:0000256" key="8">
    <source>
        <dbReference type="ARBA" id="ARBA00023136"/>
    </source>
</evidence>
<dbReference type="InterPro" id="IPR008069">
    <property type="entry name" value="Cyt_P450_E_grp-I_CYP2D-like"/>
</dbReference>
<sequence length="542" mass="62055">MAYSGNPFHSLMALQKKEHLYEFVLAYGLGNVPLSLCLSELKMLESVMSCLDVSSCLIGLFILLLAMFFRSRKPKNLPPTPGTALPFVGHLYMLEKNPRQQFKQWAEQFGSMFTLKMGPNTAVFINTLDTLKEAFIKQGDYFSDRPNNLFAVKFSQNFDKGLVLSSGSYWKSQRTTSLAILRNFGMGKNILAEKIIEEISFFTKELARKNGQPSDIRNLTNMSISNIICSIIFGKRFEFGDEKFTELVQMFNEAVKANSADLILNFVPILYYLPFDFFKGKRLLEIIGQLRQFDFEKIREIKKSYDPDNLDNYIVAYIDEMRKEASLDQKSYLDEICLARNIDNLFIAGTETTSTTIMWCLLYMLHYPEVQQRIYKEIVEQIGTERPPNITDKSNLKYLTAVIMEVQRKASIVPLGLPHLCNKDTTLAGYNIPKGTIVMPNLDAIHASKEIWGDPETFRPERFLDDKGNVMTREELMPFSIGRRKCLGESLAKMELFLFLSSLFQQFEFLPASPDKVPPLTKTWGGVAASEPFEIRCVERNK</sequence>
<feature type="transmembrane region" description="Helical" evidence="11">
    <location>
        <begin position="50"/>
        <end position="69"/>
    </location>
</feature>
<evidence type="ECO:0000256" key="1">
    <source>
        <dbReference type="ARBA" id="ARBA00001971"/>
    </source>
</evidence>
<organism evidence="12 13">
    <name type="scientific">Biomphalaria glabrata</name>
    <name type="common">Bloodfluke planorb</name>
    <name type="synonym">Freshwater snail</name>
    <dbReference type="NCBI Taxonomy" id="6526"/>
    <lineage>
        <taxon>Eukaryota</taxon>
        <taxon>Metazoa</taxon>
        <taxon>Spiralia</taxon>
        <taxon>Lophotrochozoa</taxon>
        <taxon>Mollusca</taxon>
        <taxon>Gastropoda</taxon>
        <taxon>Heterobranchia</taxon>
        <taxon>Euthyneura</taxon>
        <taxon>Panpulmonata</taxon>
        <taxon>Hygrophila</taxon>
        <taxon>Lymnaeoidea</taxon>
        <taxon>Planorbidae</taxon>
        <taxon>Biomphalaria</taxon>
    </lineage>
</organism>
<keyword evidence="6 9" id="KW-0408">Iron</keyword>
<protein>
    <submittedName>
        <fullName evidence="13">Cytochrome P450 2J2-like isoform X1</fullName>
    </submittedName>
</protein>
<keyword evidence="7 10" id="KW-0503">Monooxygenase</keyword>
<evidence type="ECO:0000256" key="6">
    <source>
        <dbReference type="ARBA" id="ARBA00023004"/>
    </source>
</evidence>
<dbReference type="RefSeq" id="XP_055864755.1">
    <property type="nucleotide sequence ID" value="XM_056008780.1"/>
</dbReference>